<dbReference type="Proteomes" id="UP000269669">
    <property type="component" value="Unassembled WGS sequence"/>
</dbReference>
<dbReference type="EMBL" id="RSDW01000001">
    <property type="protein sequence ID" value="RSL18711.1"/>
    <property type="molecule type" value="Genomic_DNA"/>
</dbReference>
<keyword evidence="1" id="KW-1133">Transmembrane helix</keyword>
<organism evidence="2 3">
    <name type="scientific">Edaphobacter aggregans</name>
    <dbReference type="NCBI Taxonomy" id="570835"/>
    <lineage>
        <taxon>Bacteria</taxon>
        <taxon>Pseudomonadati</taxon>
        <taxon>Acidobacteriota</taxon>
        <taxon>Terriglobia</taxon>
        <taxon>Terriglobales</taxon>
        <taxon>Acidobacteriaceae</taxon>
        <taxon>Edaphobacter</taxon>
    </lineage>
</organism>
<evidence type="ECO:0000313" key="2">
    <source>
        <dbReference type="EMBL" id="RSL18711.1"/>
    </source>
</evidence>
<keyword evidence="3" id="KW-1185">Reference proteome</keyword>
<accession>A0A428MP88</accession>
<proteinExistence type="predicted"/>
<name>A0A428MP88_9BACT</name>
<comment type="caution">
    <text evidence="2">The sequence shown here is derived from an EMBL/GenBank/DDBJ whole genome shotgun (WGS) entry which is preliminary data.</text>
</comment>
<keyword evidence="1" id="KW-0472">Membrane</keyword>
<keyword evidence="1" id="KW-0812">Transmembrane</keyword>
<evidence type="ECO:0000313" key="3">
    <source>
        <dbReference type="Proteomes" id="UP000269669"/>
    </source>
</evidence>
<dbReference type="AlphaFoldDB" id="A0A428MP88"/>
<feature type="transmembrane region" description="Helical" evidence="1">
    <location>
        <begin position="35"/>
        <end position="55"/>
    </location>
</feature>
<gene>
    <name evidence="2" type="ORF">EDE15_4310</name>
</gene>
<reference evidence="2 3" key="1">
    <citation type="submission" date="2018-12" db="EMBL/GenBank/DDBJ databases">
        <title>Sequencing of bacterial isolates from soil warming experiment in Harvard Forest, Massachusetts, USA.</title>
        <authorList>
            <person name="Deangelis K."/>
        </authorList>
    </citation>
    <scope>NUCLEOTIDE SEQUENCE [LARGE SCALE GENOMIC DNA]</scope>
    <source>
        <strain evidence="2 3">EB153</strain>
    </source>
</reference>
<evidence type="ECO:0000256" key="1">
    <source>
        <dbReference type="SAM" id="Phobius"/>
    </source>
</evidence>
<protein>
    <submittedName>
        <fullName evidence="2">Uncharacterized protein</fullName>
    </submittedName>
</protein>
<sequence length="88" mass="10522">MRRYRRTTIFGIVFWTLFLASAALSARYRWLDTAWLFACILFGIIASVFSIVEMFRNHRVSGEYTYYRGVPRWMRGFLVDDEQHSNDV</sequence>